<evidence type="ECO:0000313" key="9">
    <source>
        <dbReference type="EMBL" id="MCG4564767.1"/>
    </source>
</evidence>
<comment type="function">
    <text evidence="8">This protein is part of the stalk that links CF(0) to CF(1). It either transmits conformational changes from CF(0) to CF(1) or is implicated in proton conduction.</text>
</comment>
<keyword evidence="2 8" id="KW-0813">Transport</keyword>
<dbReference type="InterPro" id="IPR000711">
    <property type="entry name" value="ATPase_OSCP/dsu"/>
</dbReference>
<keyword evidence="3 8" id="KW-0375">Hydrogen ion transport</keyword>
<reference evidence="9" key="2">
    <citation type="submission" date="2022-01" db="EMBL/GenBank/DDBJ databases">
        <title>Collection of gut derived symbiotic bacterial strains cultured from healthy donors.</title>
        <authorList>
            <person name="Lin H."/>
            <person name="Kohout C."/>
            <person name="Waligurski E."/>
            <person name="Pamer E.G."/>
        </authorList>
    </citation>
    <scope>NUCLEOTIDE SEQUENCE</scope>
    <source>
        <strain evidence="9">MSK.14.39</strain>
    </source>
</reference>
<dbReference type="SUPFAM" id="SSF47928">
    <property type="entry name" value="N-terminal domain of the delta subunit of the F1F0-ATP synthase"/>
    <property type="match status" value="1"/>
</dbReference>
<keyword evidence="12" id="KW-1185">Reference proteome</keyword>
<dbReference type="GO" id="GO:0046933">
    <property type="term" value="F:proton-transporting ATP synthase activity, rotational mechanism"/>
    <property type="evidence" value="ECO:0007669"/>
    <property type="project" value="UniProtKB-UniRule"/>
</dbReference>
<evidence type="ECO:0000256" key="3">
    <source>
        <dbReference type="ARBA" id="ARBA00022781"/>
    </source>
</evidence>
<dbReference type="Proteomes" id="UP001108123">
    <property type="component" value="Unassembled WGS sequence"/>
</dbReference>
<accession>A0A844FH62</accession>
<dbReference type="HAMAP" id="MF_01416">
    <property type="entry name" value="ATP_synth_delta_bact"/>
    <property type="match status" value="1"/>
</dbReference>
<dbReference type="NCBIfam" id="NF004403">
    <property type="entry name" value="PRK05758.2-4"/>
    <property type="match status" value="1"/>
</dbReference>
<evidence type="ECO:0000256" key="6">
    <source>
        <dbReference type="ARBA" id="ARBA00023196"/>
    </source>
</evidence>
<keyword evidence="6 8" id="KW-0139">CF(1)</keyword>
<dbReference type="PANTHER" id="PTHR11910">
    <property type="entry name" value="ATP SYNTHASE DELTA CHAIN"/>
    <property type="match status" value="1"/>
</dbReference>
<keyword evidence="8" id="KW-1003">Cell membrane</keyword>
<comment type="function">
    <text evidence="8">F(1)F(0) ATP synthase produces ATP from ADP in the presence of a proton or sodium gradient. F-type ATPases consist of two structural domains, F(1) containing the extramembraneous catalytic core and F(0) containing the membrane proton channel, linked together by a central stalk and a peripheral stalk. During catalysis, ATP synthesis in the catalytic domain of F(1) is coupled via a rotary mechanism of the central stalk subunits to proton translocation.</text>
</comment>
<organism evidence="10 11">
    <name type="scientific">Anaerosalibacter bizertensis</name>
    <dbReference type="NCBI Taxonomy" id="932217"/>
    <lineage>
        <taxon>Bacteria</taxon>
        <taxon>Bacillati</taxon>
        <taxon>Bacillota</taxon>
        <taxon>Tissierellia</taxon>
        <taxon>Tissierellales</taxon>
        <taxon>Sporanaerobacteraceae</taxon>
        <taxon>Anaerosalibacter</taxon>
    </lineage>
</organism>
<sequence length="180" mass="20730">MAKLVSKRYALALFETGLELDKIEEFKNEISFISKVLEKEPDLEAVLIHPKITKDEKKNLVDSLFKGSVSQELLNFLYVIIDKRRERYIREIDSYYHYLYNEEKNILEATAITAVPMDRKAEDKLKIILSNKLGKNIVLKNVVDKEVVGGVMLKVENKIIDGTVKGQLESIEKNLKSMKV</sequence>
<dbReference type="RefSeq" id="WP_154483975.1">
    <property type="nucleotide sequence ID" value="NZ_JAHLOA010000003.1"/>
</dbReference>
<evidence type="ECO:0000313" key="10">
    <source>
        <dbReference type="EMBL" id="MSS43288.1"/>
    </source>
</evidence>
<evidence type="ECO:0000256" key="4">
    <source>
        <dbReference type="ARBA" id="ARBA00023065"/>
    </source>
</evidence>
<dbReference type="PRINTS" id="PR00125">
    <property type="entry name" value="ATPASEDELTA"/>
</dbReference>
<keyword evidence="7 8" id="KW-0066">ATP synthesis</keyword>
<dbReference type="EMBL" id="VULR01000007">
    <property type="protein sequence ID" value="MSS43288.1"/>
    <property type="molecule type" value="Genomic_DNA"/>
</dbReference>
<evidence type="ECO:0000256" key="7">
    <source>
        <dbReference type="ARBA" id="ARBA00023310"/>
    </source>
</evidence>
<evidence type="ECO:0000256" key="5">
    <source>
        <dbReference type="ARBA" id="ARBA00023136"/>
    </source>
</evidence>
<protein>
    <recommendedName>
        <fullName evidence="8">ATP synthase subunit delta</fullName>
    </recommendedName>
    <alternativeName>
        <fullName evidence="8">ATP synthase F(1) sector subunit delta</fullName>
    </alternativeName>
    <alternativeName>
        <fullName evidence="8">F-type ATPase subunit delta</fullName>
        <shortName evidence="8">F-ATPase subunit delta</shortName>
    </alternativeName>
</protein>
<dbReference type="Gene3D" id="1.10.520.20">
    <property type="entry name" value="N-terminal domain of the delta subunit of the F1F0-ATP synthase"/>
    <property type="match status" value="1"/>
</dbReference>
<comment type="similarity">
    <text evidence="8">Belongs to the ATPase delta chain family.</text>
</comment>
<gene>
    <name evidence="8" type="primary">atpH</name>
    <name evidence="10" type="ORF">FYJ27_06015</name>
    <name evidence="9" type="ORF">L0P62_04810</name>
</gene>
<proteinExistence type="inferred from homology"/>
<dbReference type="PROSITE" id="PS00389">
    <property type="entry name" value="ATPASE_DELTA"/>
    <property type="match status" value="1"/>
</dbReference>
<dbReference type="Pfam" id="PF00213">
    <property type="entry name" value="OSCP"/>
    <property type="match status" value="1"/>
</dbReference>
<evidence type="ECO:0000313" key="11">
    <source>
        <dbReference type="Proteomes" id="UP000462760"/>
    </source>
</evidence>
<dbReference type="OrthoDB" id="9802471at2"/>
<keyword evidence="5 8" id="KW-0472">Membrane</keyword>
<evidence type="ECO:0000256" key="1">
    <source>
        <dbReference type="ARBA" id="ARBA00004370"/>
    </source>
</evidence>
<dbReference type="InterPro" id="IPR020781">
    <property type="entry name" value="ATPase_OSCP/d_CS"/>
</dbReference>
<comment type="caution">
    <text evidence="10">The sequence shown here is derived from an EMBL/GenBank/DDBJ whole genome shotgun (WGS) entry which is preliminary data.</text>
</comment>
<name>A0A844FH62_9FIRM</name>
<evidence type="ECO:0000256" key="8">
    <source>
        <dbReference type="HAMAP-Rule" id="MF_01416"/>
    </source>
</evidence>
<keyword evidence="4 8" id="KW-0406">Ion transport</keyword>
<dbReference type="GO" id="GO:0005886">
    <property type="term" value="C:plasma membrane"/>
    <property type="evidence" value="ECO:0007669"/>
    <property type="project" value="UniProtKB-SubCell"/>
</dbReference>
<dbReference type="AlphaFoldDB" id="A0A844FH62"/>
<dbReference type="Proteomes" id="UP000462760">
    <property type="component" value="Unassembled WGS sequence"/>
</dbReference>
<dbReference type="GO" id="GO:0045259">
    <property type="term" value="C:proton-transporting ATP synthase complex"/>
    <property type="evidence" value="ECO:0007669"/>
    <property type="project" value="UniProtKB-KW"/>
</dbReference>
<dbReference type="EMBL" id="JAKNID010000012">
    <property type="protein sequence ID" value="MCG4564767.1"/>
    <property type="molecule type" value="Genomic_DNA"/>
</dbReference>
<evidence type="ECO:0000256" key="2">
    <source>
        <dbReference type="ARBA" id="ARBA00022448"/>
    </source>
</evidence>
<dbReference type="NCBIfam" id="TIGR01145">
    <property type="entry name" value="ATP_synt_delta"/>
    <property type="match status" value="1"/>
</dbReference>
<reference evidence="10 11" key="1">
    <citation type="submission" date="2019-08" db="EMBL/GenBank/DDBJ databases">
        <title>In-depth cultivation of the pig gut microbiome towards novel bacterial diversity and tailored functional studies.</title>
        <authorList>
            <person name="Wylensek D."/>
            <person name="Hitch T.C.A."/>
            <person name="Clavel T."/>
        </authorList>
    </citation>
    <scope>NUCLEOTIDE SEQUENCE [LARGE SCALE GENOMIC DNA]</scope>
    <source>
        <strain evidence="10 11">Med78-601-WT-4W-RMD-3</strain>
    </source>
</reference>
<comment type="subcellular location">
    <subcellularLocation>
        <location evidence="8">Cell membrane</location>
        <topology evidence="8">Peripheral membrane protein</topology>
    </subcellularLocation>
    <subcellularLocation>
        <location evidence="1">Membrane</location>
    </subcellularLocation>
</comment>
<dbReference type="InterPro" id="IPR026015">
    <property type="entry name" value="ATP_synth_OSCP/delta_N_sf"/>
</dbReference>
<evidence type="ECO:0000313" key="12">
    <source>
        <dbReference type="Proteomes" id="UP001108123"/>
    </source>
</evidence>